<dbReference type="GO" id="GO:0005737">
    <property type="term" value="C:cytoplasm"/>
    <property type="evidence" value="ECO:0007669"/>
    <property type="project" value="TreeGrafter"/>
</dbReference>
<dbReference type="GO" id="GO:0035197">
    <property type="term" value="F:siRNA binding"/>
    <property type="evidence" value="ECO:0007669"/>
    <property type="project" value="TreeGrafter"/>
</dbReference>
<sequence>MAQKKTPVTLLQEVCVKNKVNVPIYQEIPNPVDKMFTIQVEALDEIAEGSAPSKQEAKHIAAALLLQKIEKDWQTLNIASYEKVNRAESDYVSTLMDICIQGNHPLASFTEIDARGPSHAPTFTYRCEVGEIKRTAEHTTKKGAKQLAAKEMVDVIQKMYPDNKKVLVPLSEAKKMEEEQTQRKFKNYREWKNSDLKTLPGVKLADRHNFFANLADTDPEKYANAMLVFQIAEPDEEEAHLLAKALGYKLFVTNEPGYTVLEMDCDFETVHIGQRHHIFRDFLSYMRVMLTKV</sequence>
<proteinExistence type="predicted"/>
<dbReference type="SMART" id="SM00358">
    <property type="entry name" value="DSRM"/>
    <property type="match status" value="2"/>
</dbReference>
<dbReference type="InterPro" id="IPR014720">
    <property type="entry name" value="dsRBD_dom"/>
</dbReference>
<feature type="domain" description="DRBM" evidence="3">
    <location>
        <begin position="6"/>
        <end position="71"/>
    </location>
</feature>
<feature type="domain" description="DRBM" evidence="3">
    <location>
        <begin position="90"/>
        <end position="158"/>
    </location>
</feature>
<dbReference type="PANTHER" id="PTHR46205">
    <property type="entry name" value="LOQUACIOUS, ISOFORM B"/>
    <property type="match status" value="1"/>
</dbReference>
<dbReference type="InterPro" id="IPR051247">
    <property type="entry name" value="RLC_Component"/>
</dbReference>
<dbReference type="GO" id="GO:0030422">
    <property type="term" value="P:siRNA processing"/>
    <property type="evidence" value="ECO:0007669"/>
    <property type="project" value="TreeGrafter"/>
</dbReference>
<dbReference type="EMBL" id="GFDF01008411">
    <property type="protein sequence ID" value="JAV05673.1"/>
    <property type="molecule type" value="Transcribed_RNA"/>
</dbReference>
<reference evidence="4" key="1">
    <citation type="submission" date="2016-12" db="EMBL/GenBank/DDBJ databases">
        <title>An insight into the sialome and mialome of the sand fly, Nyssomyia neivai.</title>
        <authorList>
            <person name="Sebastian V."/>
            <person name="Goulart T.M."/>
            <person name="Oliveira W."/>
            <person name="Calvo E."/>
            <person name="Oliveira L.F."/>
            <person name="Pinto M.C."/>
            <person name="Rosselino A.M."/>
            <person name="Ribeiro J.M."/>
        </authorList>
    </citation>
    <scope>NUCLEOTIDE SEQUENCE</scope>
</reference>
<dbReference type="AlphaFoldDB" id="A0A1L8DGT8"/>
<dbReference type="GO" id="GO:0003725">
    <property type="term" value="F:double-stranded RNA binding"/>
    <property type="evidence" value="ECO:0007669"/>
    <property type="project" value="TreeGrafter"/>
</dbReference>
<organism evidence="4">
    <name type="scientific">Nyssomyia neivai</name>
    <dbReference type="NCBI Taxonomy" id="330878"/>
    <lineage>
        <taxon>Eukaryota</taxon>
        <taxon>Metazoa</taxon>
        <taxon>Ecdysozoa</taxon>
        <taxon>Arthropoda</taxon>
        <taxon>Hexapoda</taxon>
        <taxon>Insecta</taxon>
        <taxon>Pterygota</taxon>
        <taxon>Neoptera</taxon>
        <taxon>Endopterygota</taxon>
        <taxon>Diptera</taxon>
        <taxon>Nematocera</taxon>
        <taxon>Psychodoidea</taxon>
        <taxon>Psychodidae</taxon>
        <taxon>Nyssomyia</taxon>
    </lineage>
</organism>
<keyword evidence="1 2" id="KW-0694">RNA-binding</keyword>
<dbReference type="Pfam" id="PF00035">
    <property type="entry name" value="dsrm"/>
    <property type="match status" value="2"/>
</dbReference>
<evidence type="ECO:0000313" key="4">
    <source>
        <dbReference type="EMBL" id="JAV05673.1"/>
    </source>
</evidence>
<dbReference type="SUPFAM" id="SSF54768">
    <property type="entry name" value="dsRNA-binding domain-like"/>
    <property type="match status" value="2"/>
</dbReference>
<evidence type="ECO:0000256" key="2">
    <source>
        <dbReference type="PROSITE-ProRule" id="PRU00266"/>
    </source>
</evidence>
<evidence type="ECO:0000259" key="3">
    <source>
        <dbReference type="PROSITE" id="PS50137"/>
    </source>
</evidence>
<dbReference type="Gene3D" id="3.30.160.20">
    <property type="match status" value="2"/>
</dbReference>
<protein>
    <submittedName>
        <fullName evidence="4">Putative staufen</fullName>
    </submittedName>
</protein>
<dbReference type="PANTHER" id="PTHR46205:SF4">
    <property type="entry name" value="LD06392P"/>
    <property type="match status" value="1"/>
</dbReference>
<evidence type="ECO:0000256" key="1">
    <source>
        <dbReference type="ARBA" id="ARBA00022884"/>
    </source>
</evidence>
<accession>A0A1L8DGT8</accession>
<dbReference type="GO" id="GO:0070578">
    <property type="term" value="C:RISC-loading complex"/>
    <property type="evidence" value="ECO:0007669"/>
    <property type="project" value="TreeGrafter"/>
</dbReference>
<name>A0A1L8DGT8_9DIPT</name>
<dbReference type="PROSITE" id="PS50137">
    <property type="entry name" value="DS_RBD"/>
    <property type="match status" value="2"/>
</dbReference>
<dbReference type="GO" id="GO:0070920">
    <property type="term" value="P:regulation of regulatory ncRNA processing"/>
    <property type="evidence" value="ECO:0007669"/>
    <property type="project" value="TreeGrafter"/>
</dbReference>
<dbReference type="GO" id="GO:0016442">
    <property type="term" value="C:RISC complex"/>
    <property type="evidence" value="ECO:0007669"/>
    <property type="project" value="TreeGrafter"/>
</dbReference>
<dbReference type="GO" id="GO:0005634">
    <property type="term" value="C:nucleus"/>
    <property type="evidence" value="ECO:0007669"/>
    <property type="project" value="TreeGrafter"/>
</dbReference>